<organism evidence="2">
    <name type="scientific">Oryza glumipatula</name>
    <dbReference type="NCBI Taxonomy" id="40148"/>
    <lineage>
        <taxon>Eukaryota</taxon>
        <taxon>Viridiplantae</taxon>
        <taxon>Streptophyta</taxon>
        <taxon>Embryophyta</taxon>
        <taxon>Tracheophyta</taxon>
        <taxon>Spermatophyta</taxon>
        <taxon>Magnoliopsida</taxon>
        <taxon>Liliopsida</taxon>
        <taxon>Poales</taxon>
        <taxon>Poaceae</taxon>
        <taxon>BOP clade</taxon>
        <taxon>Oryzoideae</taxon>
        <taxon>Oryzeae</taxon>
        <taxon>Oryzinae</taxon>
        <taxon>Oryza</taxon>
    </lineage>
</organism>
<accession>A0A0D9YEF1</accession>
<evidence type="ECO:0000256" key="1">
    <source>
        <dbReference type="SAM" id="MobiDB-lite"/>
    </source>
</evidence>
<keyword evidence="3" id="KW-1185">Reference proteome</keyword>
<dbReference type="Proteomes" id="UP000026961">
    <property type="component" value="Chromosome 1"/>
</dbReference>
<dbReference type="AlphaFoldDB" id="A0A0D9YEF1"/>
<proteinExistence type="predicted"/>
<protein>
    <submittedName>
        <fullName evidence="2">Uncharacterized protein</fullName>
    </submittedName>
</protein>
<dbReference type="Gramene" id="OGLUM01G33540.1">
    <property type="protein sequence ID" value="OGLUM01G33540.1"/>
    <property type="gene ID" value="OGLUM01G33540"/>
</dbReference>
<feature type="region of interest" description="Disordered" evidence="1">
    <location>
        <begin position="36"/>
        <end position="63"/>
    </location>
</feature>
<sequence length="63" mass="6959">MMRILPARDTDPNATSHTAAAVNALDGCRSWAAAPWKEHPRGSRTSYRRKPIGTATWRTQAPV</sequence>
<reference evidence="2" key="2">
    <citation type="submission" date="2015-04" db="UniProtKB">
        <authorList>
            <consortium name="EnsemblPlants"/>
        </authorList>
    </citation>
    <scope>IDENTIFICATION</scope>
</reference>
<reference evidence="2" key="1">
    <citation type="submission" date="2013-08" db="EMBL/GenBank/DDBJ databases">
        <title>Oryza genome evolution.</title>
        <authorList>
            <person name="Wing R.A."/>
            <person name="Panaud O."/>
            <person name="Oliveira A.C."/>
        </authorList>
    </citation>
    <scope>NUCLEOTIDE SEQUENCE</scope>
</reference>
<dbReference type="HOGENOM" id="CLU_2889446_0_0_1"/>
<dbReference type="EnsemblPlants" id="OGLUM01G33540.1">
    <property type="protein sequence ID" value="OGLUM01G33540.1"/>
    <property type="gene ID" value="OGLUM01G33540"/>
</dbReference>
<evidence type="ECO:0000313" key="3">
    <source>
        <dbReference type="Proteomes" id="UP000026961"/>
    </source>
</evidence>
<reference evidence="2" key="3">
    <citation type="submission" date="2018-05" db="EMBL/GenBank/DDBJ databases">
        <title>OgluRS3 (Oryza glumaepatula Reference Sequence Version 3).</title>
        <authorList>
            <person name="Zhang J."/>
            <person name="Kudrna D."/>
            <person name="Lee S."/>
            <person name="Talag J."/>
            <person name="Welchert J."/>
            <person name="Wing R.A."/>
        </authorList>
    </citation>
    <scope>NUCLEOTIDE SEQUENCE [LARGE SCALE GENOMIC DNA]</scope>
</reference>
<evidence type="ECO:0000313" key="2">
    <source>
        <dbReference type="EnsemblPlants" id="OGLUM01G33540.1"/>
    </source>
</evidence>
<name>A0A0D9YEF1_9ORYZ</name>